<proteinExistence type="predicted"/>
<sequence>MSDRTRKRAKRGQGTGDSAPALPAPVSHSTAEIEDPPQDGHSQIDSGPAGNTTPTGIVPAGNTTPTGIARAGNTTPTGIVRAGTPLVTSSPRGQFPISPNRYPIHVQNAPKDKDGAGGIGDTAADSNESRDNIEKRSLRSKNKRDGGADPGKRATGNEKGVGSSSKRAAGGQTERRLGISGVPFPNPEGQKPLDPTEKRNWGTVTTSEEMAAFLQEEKALLLAYLSYCQKKASEMTYELQTQELSEQANWKNNWADCTDVQTGEIWDEQKKKEMITSVERYEGGRAKLRRDIPRDNLSGRNSVRAQGLYEDFLYYQVEWNRRIATEAHAGDKKAAEWLENIIYLYNKWHVGSRQNVPSSLGLEDIHRYPDNLRHTTKEEGRKRHLNGRFALSQQVMNESGTYLSIEKVPDIDHEAMRTKQKEVNDIRQGESGHAIKPAKTYHASTEKTKPVQWFNDENSIQRIRTSFETNKIHHGWGAAIKSGEWKTIDQRISNKPRFQMMQILIPQLQYSYILNEHGARILGESTTDWKLSGPTVTYVRKEEFRLDGSGKRIDSNQRHLDLTTQFMISEERHKWHNVEGRQERAEEGKYDGDFSNDEDEDNQSREYTTLNNADDDDRDNSDGGSDHPSHSVQGADQEGDGSAAMKKSSKGKQASREDTTSDGNKKRKRKDGKGKQKGSKKKGK</sequence>
<dbReference type="AlphaFoldDB" id="A0A2V1E791"/>
<reference evidence="2 3" key="1">
    <citation type="journal article" date="2018" name="Sci. Rep.">
        <title>Comparative genomics provides insights into the lifestyle and reveals functional heterogeneity of dark septate endophytic fungi.</title>
        <authorList>
            <person name="Knapp D.G."/>
            <person name="Nemeth J.B."/>
            <person name="Barry K."/>
            <person name="Hainaut M."/>
            <person name="Henrissat B."/>
            <person name="Johnson J."/>
            <person name="Kuo A."/>
            <person name="Lim J.H.P."/>
            <person name="Lipzen A."/>
            <person name="Nolan M."/>
            <person name="Ohm R.A."/>
            <person name="Tamas L."/>
            <person name="Grigoriev I.V."/>
            <person name="Spatafora J.W."/>
            <person name="Nagy L.G."/>
            <person name="Kovacs G.M."/>
        </authorList>
    </citation>
    <scope>NUCLEOTIDE SEQUENCE [LARGE SCALE GENOMIC DNA]</scope>
    <source>
        <strain evidence="2 3">DSE2036</strain>
    </source>
</reference>
<gene>
    <name evidence="2" type="ORF">DM02DRAFT_688212</name>
</gene>
<feature type="compositionally biased region" description="Basic and acidic residues" evidence="1">
    <location>
        <begin position="573"/>
        <end position="592"/>
    </location>
</feature>
<feature type="compositionally biased region" description="Basic and acidic residues" evidence="1">
    <location>
        <begin position="620"/>
        <end position="629"/>
    </location>
</feature>
<dbReference type="EMBL" id="KZ805316">
    <property type="protein sequence ID" value="PVI05160.1"/>
    <property type="molecule type" value="Genomic_DNA"/>
</dbReference>
<dbReference type="Proteomes" id="UP000244855">
    <property type="component" value="Unassembled WGS sequence"/>
</dbReference>
<feature type="compositionally biased region" description="Polar residues" evidence="1">
    <location>
        <begin position="40"/>
        <end position="77"/>
    </location>
</feature>
<feature type="region of interest" description="Disordered" evidence="1">
    <location>
        <begin position="1"/>
        <end position="200"/>
    </location>
</feature>
<keyword evidence="3" id="KW-1185">Reference proteome</keyword>
<dbReference type="OrthoDB" id="3787237at2759"/>
<evidence type="ECO:0000313" key="3">
    <source>
        <dbReference type="Proteomes" id="UP000244855"/>
    </source>
</evidence>
<feature type="compositionally biased region" description="Basic residues" evidence="1">
    <location>
        <begin position="665"/>
        <end position="684"/>
    </location>
</feature>
<evidence type="ECO:0000256" key="1">
    <source>
        <dbReference type="SAM" id="MobiDB-lite"/>
    </source>
</evidence>
<organism evidence="2 3">
    <name type="scientific">Periconia macrospinosa</name>
    <dbReference type="NCBI Taxonomy" id="97972"/>
    <lineage>
        <taxon>Eukaryota</taxon>
        <taxon>Fungi</taxon>
        <taxon>Dikarya</taxon>
        <taxon>Ascomycota</taxon>
        <taxon>Pezizomycotina</taxon>
        <taxon>Dothideomycetes</taxon>
        <taxon>Pleosporomycetidae</taxon>
        <taxon>Pleosporales</taxon>
        <taxon>Massarineae</taxon>
        <taxon>Periconiaceae</taxon>
        <taxon>Periconia</taxon>
    </lineage>
</organism>
<feature type="compositionally biased region" description="Basic residues" evidence="1">
    <location>
        <begin position="1"/>
        <end position="11"/>
    </location>
</feature>
<protein>
    <submittedName>
        <fullName evidence="2">Uncharacterized protein</fullName>
    </submittedName>
</protein>
<accession>A0A2V1E791</accession>
<evidence type="ECO:0000313" key="2">
    <source>
        <dbReference type="EMBL" id="PVI05160.1"/>
    </source>
</evidence>
<feature type="region of interest" description="Disordered" evidence="1">
    <location>
        <begin position="573"/>
        <end position="684"/>
    </location>
</feature>
<name>A0A2V1E791_9PLEO</name>
<feature type="compositionally biased region" description="Basic and acidic residues" evidence="1">
    <location>
        <begin position="127"/>
        <end position="156"/>
    </location>
</feature>